<evidence type="ECO:0000256" key="3">
    <source>
        <dbReference type="ARBA" id="ARBA00023163"/>
    </source>
</evidence>
<feature type="DNA-binding region" description="H-T-H motif" evidence="4">
    <location>
        <begin position="33"/>
        <end position="52"/>
    </location>
</feature>
<evidence type="ECO:0000256" key="4">
    <source>
        <dbReference type="PROSITE-ProRule" id="PRU00335"/>
    </source>
</evidence>
<dbReference type="Gene3D" id="1.10.10.60">
    <property type="entry name" value="Homeodomain-like"/>
    <property type="match status" value="2"/>
</dbReference>
<dbReference type="Pfam" id="PF00440">
    <property type="entry name" value="TetR_N"/>
    <property type="match status" value="2"/>
</dbReference>
<dbReference type="InterPro" id="IPR001647">
    <property type="entry name" value="HTH_TetR"/>
</dbReference>
<feature type="domain" description="HTH tetR-type" evidence="5">
    <location>
        <begin position="214"/>
        <end position="274"/>
    </location>
</feature>
<evidence type="ECO:0000313" key="7">
    <source>
        <dbReference type="Proteomes" id="UP000255355"/>
    </source>
</evidence>
<feature type="DNA-binding region" description="H-T-H motif" evidence="4">
    <location>
        <begin position="237"/>
        <end position="256"/>
    </location>
</feature>
<sequence>MRQPKRRRPRDRRQAIVRAAGERFARDGYHGTSMADIAGAVGISSTAVYRHFRNKQDLLGRCFLDGLDTTLDRLARASGSDDSANGVVIELVRVSLELRGLPRLWQLEFRSLAAADRMAVLARVVRLTGFLRTAIVVDRRELGTTDVELLSWCALSVAVSPSYHRVELSGPVFVEVLEDAVAAVVDARLPVAPGRVPTGPRAPIDEGDAEFDRMLRPERMITAAARLFNTQGYAAVGVEDIGRAVGVSGPAVYHHFTSKAELLNEIIERNDQWIRLYTSRALAEGRDARESLHLLLRYFAQFASEQPDLVGTTVSEVGHLPTELSARYRRAHRDGIVRWARLLQAARPELPIAVARVRVQAITTMVIDAVRNPRIAGLPGLVDALVVIGDRIAFADASADPT</sequence>
<dbReference type="EMBL" id="QQAZ01000010">
    <property type="protein sequence ID" value="RDI46722.1"/>
    <property type="molecule type" value="Genomic_DNA"/>
</dbReference>
<dbReference type="PROSITE" id="PS50977">
    <property type="entry name" value="HTH_TETR_2"/>
    <property type="match status" value="2"/>
</dbReference>
<feature type="domain" description="HTH tetR-type" evidence="5">
    <location>
        <begin position="10"/>
        <end position="70"/>
    </location>
</feature>
<keyword evidence="3" id="KW-0804">Transcription</keyword>
<dbReference type="InterPro" id="IPR009057">
    <property type="entry name" value="Homeodomain-like_sf"/>
</dbReference>
<dbReference type="PRINTS" id="PR00455">
    <property type="entry name" value="HTHTETR"/>
</dbReference>
<organism evidence="6 7">
    <name type="scientific">Nocardia mexicana</name>
    <dbReference type="NCBI Taxonomy" id="279262"/>
    <lineage>
        <taxon>Bacteria</taxon>
        <taxon>Bacillati</taxon>
        <taxon>Actinomycetota</taxon>
        <taxon>Actinomycetes</taxon>
        <taxon>Mycobacteriales</taxon>
        <taxon>Nocardiaceae</taxon>
        <taxon>Nocardia</taxon>
    </lineage>
</organism>
<dbReference type="SUPFAM" id="SSF48498">
    <property type="entry name" value="Tetracyclin repressor-like, C-terminal domain"/>
    <property type="match status" value="1"/>
</dbReference>
<evidence type="ECO:0000256" key="2">
    <source>
        <dbReference type="ARBA" id="ARBA00023125"/>
    </source>
</evidence>
<name>A0A370GSP2_9NOCA</name>
<reference evidence="6 7" key="1">
    <citation type="submission" date="2018-07" db="EMBL/GenBank/DDBJ databases">
        <title>Genomic Encyclopedia of Type Strains, Phase IV (KMG-IV): sequencing the most valuable type-strain genomes for metagenomic binning, comparative biology and taxonomic classification.</title>
        <authorList>
            <person name="Goeker M."/>
        </authorList>
    </citation>
    <scope>NUCLEOTIDE SEQUENCE [LARGE SCALE GENOMIC DNA]</scope>
    <source>
        <strain evidence="6 7">DSM 44952</strain>
    </source>
</reference>
<dbReference type="InterPro" id="IPR023772">
    <property type="entry name" value="DNA-bd_HTH_TetR-type_CS"/>
</dbReference>
<keyword evidence="2 4" id="KW-0238">DNA-binding</keyword>
<keyword evidence="7" id="KW-1185">Reference proteome</keyword>
<dbReference type="PANTHER" id="PTHR30055:SF234">
    <property type="entry name" value="HTH-TYPE TRANSCRIPTIONAL REGULATOR BETI"/>
    <property type="match status" value="1"/>
</dbReference>
<keyword evidence="1" id="KW-0805">Transcription regulation</keyword>
<evidence type="ECO:0000259" key="5">
    <source>
        <dbReference type="PROSITE" id="PS50977"/>
    </source>
</evidence>
<dbReference type="AlphaFoldDB" id="A0A370GSP2"/>
<dbReference type="SUPFAM" id="SSF46689">
    <property type="entry name" value="Homeodomain-like"/>
    <property type="match status" value="2"/>
</dbReference>
<evidence type="ECO:0000256" key="1">
    <source>
        <dbReference type="ARBA" id="ARBA00023015"/>
    </source>
</evidence>
<dbReference type="PANTHER" id="PTHR30055">
    <property type="entry name" value="HTH-TYPE TRANSCRIPTIONAL REGULATOR RUTR"/>
    <property type="match status" value="1"/>
</dbReference>
<dbReference type="InterPro" id="IPR050109">
    <property type="entry name" value="HTH-type_TetR-like_transc_reg"/>
</dbReference>
<proteinExistence type="predicted"/>
<dbReference type="STRING" id="1210089.GCA_001613165_06879"/>
<dbReference type="Proteomes" id="UP000255355">
    <property type="component" value="Unassembled WGS sequence"/>
</dbReference>
<dbReference type="InterPro" id="IPR036271">
    <property type="entry name" value="Tet_transcr_reg_TetR-rel_C_sf"/>
</dbReference>
<accession>A0A370GSP2</accession>
<protein>
    <submittedName>
        <fullName evidence="6">TetR family transcriptional regulator</fullName>
    </submittedName>
</protein>
<gene>
    <name evidence="6" type="ORF">DFR68_110127</name>
</gene>
<dbReference type="Gene3D" id="1.10.357.10">
    <property type="entry name" value="Tetracycline Repressor, domain 2"/>
    <property type="match status" value="2"/>
</dbReference>
<dbReference type="PROSITE" id="PS01081">
    <property type="entry name" value="HTH_TETR_1"/>
    <property type="match status" value="1"/>
</dbReference>
<evidence type="ECO:0000313" key="6">
    <source>
        <dbReference type="EMBL" id="RDI46722.1"/>
    </source>
</evidence>
<comment type="caution">
    <text evidence="6">The sequence shown here is derived from an EMBL/GenBank/DDBJ whole genome shotgun (WGS) entry which is preliminary data.</text>
</comment>
<dbReference type="GO" id="GO:0003700">
    <property type="term" value="F:DNA-binding transcription factor activity"/>
    <property type="evidence" value="ECO:0007669"/>
    <property type="project" value="TreeGrafter"/>
</dbReference>
<dbReference type="GO" id="GO:0000976">
    <property type="term" value="F:transcription cis-regulatory region binding"/>
    <property type="evidence" value="ECO:0007669"/>
    <property type="project" value="TreeGrafter"/>
</dbReference>